<sequence length="218" mass="24123">MKKLLLLVLLPFYMTVSAQFDTGNNSLNLPPITNTPPVSASVPLPETPKADPRDVPPSIFGAPSESKSLVIENDNAFTSKKPEFVNPGDAVAKKLNKRGDGELYKVLRQNQYLGDFKTTSGTVSVSYRDHEFVDGDMIRVWVNDHVFREVIYLDGAFQGFDLVLQPGFNKIDFEALNQGTSGPNTAEFRVIDEKGKLISSNRWDLATGFKATIIVVKE</sequence>
<evidence type="ECO:0008006" key="5">
    <source>
        <dbReference type="Google" id="ProtNLM"/>
    </source>
</evidence>
<organism evidence="3 4">
    <name type="scientific">Flavobacterium silvaticum</name>
    <dbReference type="NCBI Taxonomy" id="1852020"/>
    <lineage>
        <taxon>Bacteria</taxon>
        <taxon>Pseudomonadati</taxon>
        <taxon>Bacteroidota</taxon>
        <taxon>Flavobacteriia</taxon>
        <taxon>Flavobacteriales</taxon>
        <taxon>Flavobacteriaceae</taxon>
        <taxon>Flavobacterium</taxon>
    </lineage>
</organism>
<feature type="chain" id="PRO_5037122846" description="Secreted protein" evidence="2">
    <location>
        <begin position="19"/>
        <end position="218"/>
    </location>
</feature>
<feature type="signal peptide" evidence="2">
    <location>
        <begin position="1"/>
        <end position="18"/>
    </location>
</feature>
<evidence type="ECO:0000313" key="4">
    <source>
        <dbReference type="Proteomes" id="UP000712080"/>
    </source>
</evidence>
<reference evidence="3" key="1">
    <citation type="submission" date="2020-02" db="EMBL/GenBank/DDBJ databases">
        <title>Flavobacterium sp. genome.</title>
        <authorList>
            <person name="Jung H.S."/>
            <person name="Baek J.H."/>
            <person name="Jeon C.O."/>
        </authorList>
    </citation>
    <scope>NUCLEOTIDE SEQUENCE</scope>
    <source>
        <strain evidence="3">SE-s28</strain>
    </source>
</reference>
<dbReference type="Proteomes" id="UP000712080">
    <property type="component" value="Unassembled WGS sequence"/>
</dbReference>
<dbReference type="EMBL" id="JAAMPU010000105">
    <property type="protein sequence ID" value="NMH28268.1"/>
    <property type="molecule type" value="Genomic_DNA"/>
</dbReference>
<name>A0A972FTN1_9FLAO</name>
<comment type="caution">
    <text evidence="3">The sequence shown here is derived from an EMBL/GenBank/DDBJ whole genome shotgun (WGS) entry which is preliminary data.</text>
</comment>
<dbReference type="AlphaFoldDB" id="A0A972FTN1"/>
<proteinExistence type="predicted"/>
<gene>
    <name evidence="3" type="ORF">G6047_09515</name>
</gene>
<accession>A0A972FTN1</accession>
<keyword evidence="4" id="KW-1185">Reference proteome</keyword>
<evidence type="ECO:0000313" key="3">
    <source>
        <dbReference type="EMBL" id="NMH28268.1"/>
    </source>
</evidence>
<evidence type="ECO:0000256" key="1">
    <source>
        <dbReference type="SAM" id="MobiDB-lite"/>
    </source>
</evidence>
<protein>
    <recommendedName>
        <fullName evidence="5">Secreted protein</fullName>
    </recommendedName>
</protein>
<feature type="region of interest" description="Disordered" evidence="1">
    <location>
        <begin position="36"/>
        <end position="55"/>
    </location>
</feature>
<evidence type="ECO:0000256" key="2">
    <source>
        <dbReference type="SAM" id="SignalP"/>
    </source>
</evidence>
<dbReference type="RefSeq" id="WP_169527379.1">
    <property type="nucleotide sequence ID" value="NZ_JAAMPU010000105.1"/>
</dbReference>
<keyword evidence="2" id="KW-0732">Signal</keyword>